<name>A5X4B1_9LACO</name>
<dbReference type="AlphaFoldDB" id="A5X4B1"/>
<dbReference type="InterPro" id="IPR003208">
    <property type="entry name" value="Dehydtase/Dehydtase_re"/>
</dbReference>
<reference evidence="1" key="1">
    <citation type="submission" date="2006-05" db="EMBL/GenBank/DDBJ databases">
        <authorList>
            <person name="Lei M.X."/>
            <person name="Hui Q.X."/>
            <person name="Tuo W.Y."/>
            <person name="Bo H.R."/>
        </authorList>
    </citation>
    <scope>NUCLEOTIDE SEQUENCE</scope>
</reference>
<dbReference type="PIRSF" id="PIRSF011503">
    <property type="entry name" value="DdrB_PduH"/>
    <property type="match status" value="1"/>
</dbReference>
<evidence type="ECO:0000313" key="1">
    <source>
        <dbReference type="EMBL" id="ABF82442.1"/>
    </source>
</evidence>
<dbReference type="InterPro" id="IPR010254">
    <property type="entry name" value="B12-dep_deHydtase_bsu"/>
</dbReference>
<dbReference type="Pfam" id="PF02288">
    <property type="entry name" value="Dehydratase_MU"/>
    <property type="match status" value="1"/>
</dbReference>
<sequence length="116" mass="12789">MAIQNDRPAIFIAIPKNLNGQLPTNLSPMLNGIEEEQIPVELITLDFDTAVKRAYQASVASRLSVGISFDDQHIIVHYKNLPADQPLFQVAIDNPTNIRKIGANAARLVKGVPFKK</sequence>
<gene>
    <name evidence="1" type="primary">gldH</name>
</gene>
<dbReference type="EMBL" id="DQ534544">
    <property type="protein sequence ID" value="ABF82442.1"/>
    <property type="molecule type" value="Genomic_DNA"/>
</dbReference>
<dbReference type="Gene3D" id="3.40.50.10150">
    <property type="entry name" value="B12-dependent dehydatase associated subunit"/>
    <property type="match status" value="1"/>
</dbReference>
<dbReference type="SUPFAM" id="SSF52968">
    <property type="entry name" value="B12-dependent dehydatase associated subunit"/>
    <property type="match status" value="1"/>
</dbReference>
<dbReference type="InterPro" id="IPR009192">
    <property type="entry name" value="Diol/glycerol_deHydtase_re_ssu"/>
</dbReference>
<organism evidence="1">
    <name type="scientific">Lentilactobacillus diolivorans</name>
    <dbReference type="NCBI Taxonomy" id="179838"/>
    <lineage>
        <taxon>Bacteria</taxon>
        <taxon>Bacillati</taxon>
        <taxon>Bacillota</taxon>
        <taxon>Bacilli</taxon>
        <taxon>Lactobacillales</taxon>
        <taxon>Lactobacillaceae</taxon>
        <taxon>Lentilactobacillus</taxon>
    </lineage>
</organism>
<accession>A5X4B1</accession>
<protein>
    <submittedName>
        <fullName evidence="1">Glycerol dehydratase reactivation factor small subunit</fullName>
    </submittedName>
</protein>
<proteinExistence type="predicted"/>